<feature type="domain" description="Cytochrome c assembly protein" evidence="7">
    <location>
        <begin position="154"/>
        <end position="387"/>
    </location>
</feature>
<comment type="subcellular location">
    <subcellularLocation>
        <location evidence="1">Membrane</location>
        <topology evidence="1">Multi-pass membrane protein</topology>
    </subcellularLocation>
</comment>
<dbReference type="GO" id="GO:0017004">
    <property type="term" value="P:cytochrome complex assembly"/>
    <property type="evidence" value="ECO:0007669"/>
    <property type="project" value="UniProtKB-KW"/>
</dbReference>
<dbReference type="InterPro" id="IPR017562">
    <property type="entry name" value="Cyt_c_biogenesis_CcsA"/>
</dbReference>
<feature type="transmembrane region" description="Helical" evidence="6">
    <location>
        <begin position="126"/>
        <end position="145"/>
    </location>
</feature>
<dbReference type="GO" id="GO:0005886">
    <property type="term" value="C:plasma membrane"/>
    <property type="evidence" value="ECO:0007669"/>
    <property type="project" value="TreeGrafter"/>
</dbReference>
<dbReference type="AlphaFoldDB" id="A0A6N7KPW8"/>
<feature type="transmembrane region" description="Helical" evidence="6">
    <location>
        <begin position="18"/>
        <end position="39"/>
    </location>
</feature>
<dbReference type="InterPro" id="IPR002541">
    <property type="entry name" value="Cyt_c_assembly"/>
</dbReference>
<evidence type="ECO:0000256" key="1">
    <source>
        <dbReference type="ARBA" id="ARBA00004141"/>
    </source>
</evidence>
<feature type="transmembrane region" description="Helical" evidence="6">
    <location>
        <begin position="157"/>
        <end position="178"/>
    </location>
</feature>
<feature type="transmembrane region" description="Helical" evidence="6">
    <location>
        <begin position="308"/>
        <end position="328"/>
    </location>
</feature>
<feature type="transmembrane region" description="Helical" evidence="6">
    <location>
        <begin position="365"/>
        <end position="383"/>
    </location>
</feature>
<feature type="transmembrane region" description="Helical" evidence="6">
    <location>
        <begin position="218"/>
        <end position="246"/>
    </location>
</feature>
<dbReference type="Pfam" id="PF01578">
    <property type="entry name" value="Cytochrom_C_asm"/>
    <property type="match status" value="1"/>
</dbReference>
<dbReference type="PANTHER" id="PTHR30071">
    <property type="entry name" value="HEME EXPORTER PROTEIN C"/>
    <property type="match status" value="1"/>
</dbReference>
<proteinExistence type="predicted"/>
<dbReference type="RefSeq" id="WP_326846688.1">
    <property type="nucleotide sequence ID" value="NZ_WBOF01000001.1"/>
</dbReference>
<organism evidence="8 9">
    <name type="scientific">Streptomyces kaniharaensis</name>
    <dbReference type="NCBI Taxonomy" id="212423"/>
    <lineage>
        <taxon>Bacteria</taxon>
        <taxon>Bacillati</taxon>
        <taxon>Actinomycetota</taxon>
        <taxon>Actinomycetes</taxon>
        <taxon>Kitasatosporales</taxon>
        <taxon>Streptomycetaceae</taxon>
        <taxon>Streptomyces</taxon>
    </lineage>
</organism>
<evidence type="ECO:0000313" key="9">
    <source>
        <dbReference type="Proteomes" id="UP000450000"/>
    </source>
</evidence>
<dbReference type="NCBIfam" id="TIGR03144">
    <property type="entry name" value="cytochr_II_ccsB"/>
    <property type="match status" value="1"/>
</dbReference>
<evidence type="ECO:0000259" key="7">
    <source>
        <dbReference type="Pfam" id="PF01578"/>
    </source>
</evidence>
<evidence type="ECO:0000256" key="4">
    <source>
        <dbReference type="ARBA" id="ARBA00022989"/>
    </source>
</evidence>
<sequence>MHLASGVDPQLADLSNKLIYSAMAVYTIAMFAHMFEWTFGSKGAVAVRSKEQSGSLAETVAAAGTKAVAKKVTVTVAGAGGGTTTLTRTALAGEGATVVTSGRGEDEVDGPGAAGSSEKADLAGRIAVSLTVLAALLHVGGVITRGLSVSRWPWGNMYEFSCAFALAMTAAYLVLLAARKNVRWLGLPVTVAVLLTLGIATTVLYTDSEQLVPALHSYWLAIHVSTAIFCGGAFYAAFIATLLYLFQDSYHKRVEAGAYEYLKPGAARGAGQRHGGFRTGLARVRVSVSNRLPAASTLDKLSYRINALVFPLWTFTIIAGAIWAEAAWGKYWEWDPKETWSFITWVAYACYLHARATAGWKGRKAAYLALAAFACWLFNYYGVNIFVTGKHSYAGI</sequence>
<name>A0A6N7KPW8_9ACTN</name>
<feature type="transmembrane region" description="Helical" evidence="6">
    <location>
        <begin position="185"/>
        <end position="206"/>
    </location>
</feature>
<evidence type="ECO:0000313" key="8">
    <source>
        <dbReference type="EMBL" id="MQS13586.1"/>
    </source>
</evidence>
<feature type="transmembrane region" description="Helical" evidence="6">
    <location>
        <begin position="340"/>
        <end position="358"/>
    </location>
</feature>
<gene>
    <name evidence="8" type="primary">ccsB</name>
    <name evidence="8" type="ORF">F7Q99_15235</name>
</gene>
<dbReference type="Proteomes" id="UP000450000">
    <property type="component" value="Unassembled WGS sequence"/>
</dbReference>
<protein>
    <submittedName>
        <fullName evidence="8">C-type cytochrome biogenesis protein CcsB</fullName>
    </submittedName>
</protein>
<keyword evidence="2 6" id="KW-0812">Transmembrane</keyword>
<keyword evidence="4 6" id="KW-1133">Transmembrane helix</keyword>
<evidence type="ECO:0000256" key="3">
    <source>
        <dbReference type="ARBA" id="ARBA00022748"/>
    </source>
</evidence>
<dbReference type="GO" id="GO:0020037">
    <property type="term" value="F:heme binding"/>
    <property type="evidence" value="ECO:0007669"/>
    <property type="project" value="InterPro"/>
</dbReference>
<evidence type="ECO:0000256" key="2">
    <source>
        <dbReference type="ARBA" id="ARBA00022692"/>
    </source>
</evidence>
<comment type="caution">
    <text evidence="8">The sequence shown here is derived from an EMBL/GenBank/DDBJ whole genome shotgun (WGS) entry which is preliminary data.</text>
</comment>
<dbReference type="EMBL" id="WBOF01000001">
    <property type="protein sequence ID" value="MQS13586.1"/>
    <property type="molecule type" value="Genomic_DNA"/>
</dbReference>
<evidence type="ECO:0000256" key="6">
    <source>
        <dbReference type="SAM" id="Phobius"/>
    </source>
</evidence>
<reference evidence="8 9" key="1">
    <citation type="submission" date="2019-09" db="EMBL/GenBank/DDBJ databases">
        <title>Genome Sequences of Streptomyces kaniharaensis ATCC 21070.</title>
        <authorList>
            <person name="Zhu W."/>
            <person name="De Crecy-Lagard V."/>
            <person name="Richards N.G."/>
        </authorList>
    </citation>
    <scope>NUCLEOTIDE SEQUENCE [LARGE SCALE GENOMIC DNA]</scope>
    <source>
        <strain evidence="8 9">SF-557</strain>
    </source>
</reference>
<evidence type="ECO:0000256" key="5">
    <source>
        <dbReference type="ARBA" id="ARBA00023136"/>
    </source>
</evidence>
<keyword evidence="3" id="KW-0201">Cytochrome c-type biogenesis</keyword>
<keyword evidence="9" id="KW-1185">Reference proteome</keyword>
<keyword evidence="5 6" id="KW-0472">Membrane</keyword>
<dbReference type="PANTHER" id="PTHR30071:SF1">
    <property type="entry name" value="CYTOCHROME B_B6 PROTEIN-RELATED"/>
    <property type="match status" value="1"/>
</dbReference>
<dbReference type="InterPro" id="IPR045062">
    <property type="entry name" value="Cyt_c_biogenesis_CcsA/CcmC"/>
</dbReference>
<accession>A0A6N7KPW8</accession>